<accession>A0A9D2W0A6</accession>
<dbReference type="InterPro" id="IPR012340">
    <property type="entry name" value="NA-bd_OB-fold"/>
</dbReference>
<dbReference type="PROSITE" id="PS50126">
    <property type="entry name" value="S1"/>
    <property type="match status" value="1"/>
</dbReference>
<dbReference type="RefSeq" id="WP_277272618.1">
    <property type="nucleotide sequence ID" value="NZ_DYXE01000096.1"/>
</dbReference>
<organism evidence="3 4">
    <name type="scientific">Merdimonas faecis</name>
    <dbReference type="NCBI Taxonomy" id="1653435"/>
    <lineage>
        <taxon>Bacteria</taxon>
        <taxon>Bacillati</taxon>
        <taxon>Bacillota</taxon>
        <taxon>Clostridia</taxon>
        <taxon>Lachnospirales</taxon>
        <taxon>Lachnospiraceae</taxon>
        <taxon>Merdimonas</taxon>
    </lineage>
</organism>
<evidence type="ECO:0000259" key="2">
    <source>
        <dbReference type="PROSITE" id="PS50126"/>
    </source>
</evidence>
<dbReference type="PANTHER" id="PTHR37296:SF1">
    <property type="entry name" value="CONSERVED VIRULENCE FACTOR B"/>
    <property type="match status" value="1"/>
</dbReference>
<dbReference type="PANTHER" id="PTHR37296">
    <property type="entry name" value="CONSERVED VIRULENCE FACTOR B"/>
    <property type="match status" value="1"/>
</dbReference>
<dbReference type="PIRSF" id="PIRSF012524">
    <property type="entry name" value="YitL_S1"/>
    <property type="match status" value="1"/>
</dbReference>
<name>A0A9D2W0A6_9FIRM</name>
<reference evidence="3" key="2">
    <citation type="submission" date="2021-09" db="EMBL/GenBank/DDBJ databases">
        <authorList>
            <person name="Gilroy R."/>
        </authorList>
    </citation>
    <scope>NUCLEOTIDE SEQUENCE</scope>
    <source>
        <strain evidence="3">USAMLcec4-12693</strain>
    </source>
</reference>
<dbReference type="InterPro" id="IPR014464">
    <property type="entry name" value="CvfB_fam"/>
</dbReference>
<sequence>MALADGLGKKKQLMAVKKVEFGMYLGNKDERVLLPKKEVPKGLEIGDPVEVFLYKDSADRLIATTREPKIKLGEVKTLTVADTGRIGAFLDWGLPKDLLLPFKEQTGKVAKGDQVLVSLYIDKSGRLCATMKVYKMLRTDAPYQKDDQVEGIVYETSERFGVFVAVDDCYSALIPRREAFGDLKVGTRIKGRVLRVREDGKLDLSVREKAYLQMDEDAKQIYERMLEYGGSLPFTDKADPELIKKEFGLSKNAFKRAVGRLLKAGKIQITEKSIEILDK</sequence>
<dbReference type="SMART" id="SM00316">
    <property type="entry name" value="S1"/>
    <property type="match status" value="2"/>
</dbReference>
<dbReference type="SUPFAM" id="SSF50249">
    <property type="entry name" value="Nucleic acid-binding proteins"/>
    <property type="match status" value="1"/>
</dbReference>
<evidence type="ECO:0000313" key="4">
    <source>
        <dbReference type="Proteomes" id="UP000813420"/>
    </source>
</evidence>
<dbReference type="InterPro" id="IPR048587">
    <property type="entry name" value="CvfB_S1_3rd"/>
</dbReference>
<dbReference type="InterPro" id="IPR003029">
    <property type="entry name" value="S1_domain"/>
</dbReference>
<dbReference type="Pfam" id="PF17783">
    <property type="entry name" value="WHD_CvfB"/>
    <property type="match status" value="1"/>
</dbReference>
<gene>
    <name evidence="3" type="ORF">K8V39_12465</name>
</gene>
<feature type="domain" description="S1 motif" evidence="2">
    <location>
        <begin position="146"/>
        <end position="207"/>
    </location>
</feature>
<dbReference type="Pfam" id="PF13509">
    <property type="entry name" value="S1_2"/>
    <property type="match status" value="2"/>
</dbReference>
<dbReference type="Gene3D" id="2.40.50.140">
    <property type="entry name" value="Nucleic acid-binding proteins"/>
    <property type="match status" value="2"/>
</dbReference>
<protein>
    <submittedName>
        <fullName evidence="3">RNA-binding protein</fullName>
    </submittedName>
</protein>
<dbReference type="Gene3D" id="1.10.10.10">
    <property type="entry name" value="Winged helix-like DNA-binding domain superfamily/Winged helix DNA-binding domain"/>
    <property type="match status" value="1"/>
</dbReference>
<evidence type="ECO:0000313" key="3">
    <source>
        <dbReference type="EMBL" id="HJH51055.1"/>
    </source>
</evidence>
<dbReference type="InterPro" id="IPR040764">
    <property type="entry name" value="CvfB_WH"/>
</dbReference>
<dbReference type="Pfam" id="PF21543">
    <property type="entry name" value="CvfB_2nd"/>
    <property type="match status" value="1"/>
</dbReference>
<comment type="caution">
    <text evidence="3">The sequence shown here is derived from an EMBL/GenBank/DDBJ whole genome shotgun (WGS) entry which is preliminary data.</text>
</comment>
<dbReference type="Proteomes" id="UP000813420">
    <property type="component" value="Unassembled WGS sequence"/>
</dbReference>
<evidence type="ECO:0000256" key="1">
    <source>
        <dbReference type="PIRNR" id="PIRNR012524"/>
    </source>
</evidence>
<dbReference type="InterPro" id="IPR036388">
    <property type="entry name" value="WH-like_DNA-bd_sf"/>
</dbReference>
<dbReference type="InterPro" id="IPR039566">
    <property type="entry name" value="CvfB_S1_st"/>
</dbReference>
<comment type="similarity">
    <text evidence="1">Belongs to the CvfB family.</text>
</comment>
<dbReference type="AlphaFoldDB" id="A0A9D2W0A6"/>
<dbReference type="EMBL" id="DYXE01000096">
    <property type="protein sequence ID" value="HJH51055.1"/>
    <property type="molecule type" value="Genomic_DNA"/>
</dbReference>
<reference evidence="3" key="1">
    <citation type="journal article" date="2021" name="PeerJ">
        <title>Extensive microbial diversity within the chicken gut microbiome revealed by metagenomics and culture.</title>
        <authorList>
            <person name="Gilroy R."/>
            <person name="Ravi A."/>
            <person name="Getino M."/>
            <person name="Pursley I."/>
            <person name="Horton D.L."/>
            <person name="Alikhan N.F."/>
            <person name="Baker D."/>
            <person name="Gharbi K."/>
            <person name="Hall N."/>
            <person name="Watson M."/>
            <person name="Adriaenssens E.M."/>
            <person name="Foster-Nyarko E."/>
            <person name="Jarju S."/>
            <person name="Secka A."/>
            <person name="Antonio M."/>
            <person name="Oren A."/>
            <person name="Chaudhuri R.R."/>
            <person name="La Ragione R."/>
            <person name="Hildebrand F."/>
            <person name="Pallen M.J."/>
        </authorList>
    </citation>
    <scope>NUCLEOTIDE SEQUENCE</scope>
    <source>
        <strain evidence="3">USAMLcec4-12693</strain>
    </source>
</reference>
<dbReference type="GO" id="GO:0003676">
    <property type="term" value="F:nucleic acid binding"/>
    <property type="evidence" value="ECO:0007669"/>
    <property type="project" value="InterPro"/>
</dbReference>
<proteinExistence type="inferred from homology"/>